<evidence type="ECO:0000259" key="2">
    <source>
        <dbReference type="PROSITE" id="PS50943"/>
    </source>
</evidence>
<dbReference type="PROSITE" id="PS50943">
    <property type="entry name" value="HTH_CROC1"/>
    <property type="match status" value="1"/>
</dbReference>
<evidence type="ECO:0000313" key="3">
    <source>
        <dbReference type="EMBL" id="EFG31616.1"/>
    </source>
</evidence>
<dbReference type="Gene3D" id="1.10.260.40">
    <property type="entry name" value="lambda repressor-like DNA-binding domains"/>
    <property type="match status" value="1"/>
</dbReference>
<dbReference type="InterPro" id="IPR001387">
    <property type="entry name" value="Cro/C1-type_HTH"/>
</dbReference>
<evidence type="ECO:0000256" key="1">
    <source>
        <dbReference type="ARBA" id="ARBA00023125"/>
    </source>
</evidence>
<sequence>MKSHEKIRKIREEKKWSQEELANKLGLSTNGYAKIERGETRLTLSRLFQLAEIFKLDIFELIQGDIQYMGERVASHINHECDLVVYSATEHQNLIQEIEKLKLIIQYQETLLAQQTRELNLAQKILAIYEQNIMD</sequence>
<dbReference type="PANTHER" id="PTHR46558:SF4">
    <property type="entry name" value="DNA-BIDING PHAGE PROTEIN"/>
    <property type="match status" value="1"/>
</dbReference>
<dbReference type="SUPFAM" id="SSF47413">
    <property type="entry name" value="lambda repressor-like DNA-binding domains"/>
    <property type="match status" value="1"/>
</dbReference>
<dbReference type="HOGENOM" id="CLU_066192_15_0_4"/>
<dbReference type="OrthoDB" id="8611903at2"/>
<dbReference type="PANTHER" id="PTHR46558">
    <property type="entry name" value="TRACRIPTIONAL REGULATORY PROTEIN-RELATED-RELATED"/>
    <property type="match status" value="1"/>
</dbReference>
<accession>V9HDM3</accession>
<organism evidence="3 4">
    <name type="scientific">Simonsiella muelleri ATCC 29453</name>
    <dbReference type="NCBI Taxonomy" id="641147"/>
    <lineage>
        <taxon>Bacteria</taxon>
        <taxon>Pseudomonadati</taxon>
        <taxon>Pseudomonadota</taxon>
        <taxon>Betaproteobacteria</taxon>
        <taxon>Neisseriales</taxon>
        <taxon>Neisseriaceae</taxon>
        <taxon>Simonsiella</taxon>
    </lineage>
</organism>
<dbReference type="EMBL" id="ADCY02000001">
    <property type="protein sequence ID" value="EFG31616.1"/>
    <property type="molecule type" value="Genomic_DNA"/>
</dbReference>
<dbReference type="InterPro" id="IPR010982">
    <property type="entry name" value="Lambda_DNA-bd_dom_sf"/>
</dbReference>
<dbReference type="AlphaFoldDB" id="V9HDM3"/>
<reference evidence="3 4" key="2">
    <citation type="submission" date="2011-10" db="EMBL/GenBank/DDBJ databases">
        <title>The Genome Sequence of Simonsiella muelleri ATCC 29453.</title>
        <authorList>
            <consortium name="The Broad Institute Genome Sequencing Platform"/>
            <consortium name="The Broad Institute Genome Sequencing Center for Infectious Disease"/>
            <person name="Earl A."/>
            <person name="Ward D."/>
            <person name="Feldgarden M."/>
            <person name="Gevers D."/>
            <person name="Izard J."/>
            <person name="Baranova O.V."/>
            <person name="Blanton J.M."/>
            <person name="Tanner A.C."/>
            <person name="Dewhirst F."/>
            <person name="Young S.K."/>
            <person name="Zeng Q."/>
            <person name="Gargeya S."/>
            <person name="Fitzgerald M."/>
            <person name="Haas B."/>
            <person name="Abouelleil A."/>
            <person name="Alvarado L."/>
            <person name="Arachchi H.M."/>
            <person name="Berlin A."/>
            <person name="Brown A."/>
            <person name="Chapman S.B."/>
            <person name="Chen Z."/>
            <person name="Dunbar C."/>
            <person name="Freedman E."/>
            <person name="Gearin G."/>
            <person name="Goldberg J."/>
            <person name="Griggs A."/>
            <person name="Gujja S."/>
            <person name="Heiman D."/>
            <person name="Howarth C."/>
            <person name="Larson L."/>
            <person name="Lui A."/>
            <person name="MacDonald P.J.P."/>
            <person name="Montmayeur A."/>
            <person name="Murphy C."/>
            <person name="Neiman D."/>
            <person name="Pearson M."/>
            <person name="Priest M."/>
            <person name="Roberts A."/>
            <person name="Saif S."/>
            <person name="Shea T."/>
            <person name="Shenoy N."/>
            <person name="Sisk P."/>
            <person name="Stolte C."/>
            <person name="Sykes S."/>
            <person name="Wortman J."/>
            <person name="Nusbaum C."/>
            <person name="Birren B."/>
        </authorList>
    </citation>
    <scope>NUCLEOTIDE SEQUENCE [LARGE SCALE GENOMIC DNA]</scope>
    <source>
        <strain evidence="3 4">ATCC 29453</strain>
    </source>
</reference>
<comment type="caution">
    <text evidence="3">The sequence shown here is derived from an EMBL/GenBank/DDBJ whole genome shotgun (WGS) entry which is preliminary data.</text>
</comment>
<dbReference type="Proteomes" id="UP000017813">
    <property type="component" value="Unassembled WGS sequence"/>
</dbReference>
<gene>
    <name evidence="3" type="ORF">HMPREF9021_00011</name>
</gene>
<dbReference type="Pfam" id="PF01381">
    <property type="entry name" value="HTH_3"/>
    <property type="match status" value="1"/>
</dbReference>
<dbReference type="eggNOG" id="COG1476">
    <property type="taxonomic scope" value="Bacteria"/>
</dbReference>
<keyword evidence="1" id="KW-0238">DNA-binding</keyword>
<dbReference type="GO" id="GO:0003677">
    <property type="term" value="F:DNA binding"/>
    <property type="evidence" value="ECO:0007669"/>
    <property type="project" value="UniProtKB-KW"/>
</dbReference>
<protein>
    <recommendedName>
        <fullName evidence="2">HTH cro/C1-type domain-containing protein</fullName>
    </recommendedName>
</protein>
<reference evidence="3 4" key="1">
    <citation type="submission" date="2010-03" db="EMBL/GenBank/DDBJ databases">
        <authorList>
            <consortium name="The Broad Institute Genome Sequencing Platform"/>
            <person name="Ward D."/>
            <person name="Earl A."/>
            <person name="Feldgarden M."/>
            <person name="Gevers D."/>
            <person name="Young S."/>
            <person name="Zeng Q."/>
            <person name="Koehrsen M."/>
            <person name="Alvarado L."/>
            <person name="Berlin A.M."/>
            <person name="Borenstein D."/>
            <person name="Chapman S.B."/>
            <person name="Chen Z."/>
            <person name="Engels R."/>
            <person name="Freedman E."/>
            <person name="Gellesch M."/>
            <person name="Goldberg J."/>
            <person name="Griggs A."/>
            <person name="Gujja S."/>
            <person name="Heilman E.R."/>
            <person name="Heiman D.I."/>
            <person name="Hepburn T.A."/>
            <person name="Howarth C."/>
            <person name="Jen D."/>
            <person name="Larson L."/>
            <person name="Mehta T."/>
            <person name="Park D."/>
            <person name="Pearson M."/>
            <person name="Richards J."/>
            <person name="Roberts A."/>
            <person name="Saif S."/>
            <person name="Shea T.D."/>
            <person name="Shenoy N."/>
            <person name="Sisk P."/>
            <person name="Stolte C."/>
            <person name="Sykes S.N."/>
            <person name="Walk T."/>
            <person name="White J."/>
            <person name="Yandava C."/>
            <person name="Izard J."/>
            <person name="Baranova O.V."/>
            <person name="Blanton J.M."/>
            <person name="Tanner A.C."/>
            <person name="Dewhirst F."/>
            <person name="Haas B."/>
            <person name="Nusbaum C."/>
            <person name="Birren B."/>
        </authorList>
    </citation>
    <scope>NUCLEOTIDE SEQUENCE [LARGE SCALE GENOMIC DNA]</scope>
    <source>
        <strain evidence="3 4">ATCC 29453</strain>
    </source>
</reference>
<name>V9HDM3_9NEIS</name>
<dbReference type="RefSeq" id="WP_002640944.1">
    <property type="nucleotide sequence ID" value="NZ_CP019448.1"/>
</dbReference>
<feature type="domain" description="HTH cro/C1-type" evidence="2">
    <location>
        <begin position="7"/>
        <end position="61"/>
    </location>
</feature>
<keyword evidence="4" id="KW-1185">Reference proteome</keyword>
<proteinExistence type="predicted"/>
<dbReference type="SMART" id="SM00530">
    <property type="entry name" value="HTH_XRE"/>
    <property type="match status" value="1"/>
</dbReference>
<dbReference type="KEGG" id="smur:BWP33_02510"/>
<dbReference type="STRING" id="641147.HMPREF9021_00011"/>
<dbReference type="CDD" id="cd00093">
    <property type="entry name" value="HTH_XRE"/>
    <property type="match status" value="1"/>
</dbReference>
<evidence type="ECO:0000313" key="4">
    <source>
        <dbReference type="Proteomes" id="UP000017813"/>
    </source>
</evidence>